<protein>
    <submittedName>
        <fullName evidence="1">Uncharacterized protein</fullName>
    </submittedName>
</protein>
<evidence type="ECO:0000313" key="1">
    <source>
        <dbReference type="EMBL" id="MBB2956994.1"/>
    </source>
</evidence>
<proteinExistence type="predicted"/>
<name>A0A7W4UM47_9MICO</name>
<dbReference type="AlphaFoldDB" id="A0A7W4UM47"/>
<dbReference type="EMBL" id="JACHWJ010000001">
    <property type="protein sequence ID" value="MBB2956994.1"/>
    <property type="molecule type" value="Genomic_DNA"/>
</dbReference>
<accession>A0A7W4UM47</accession>
<dbReference type="RefSeq" id="WP_183623486.1">
    <property type="nucleotide sequence ID" value="NZ_JACHWJ010000001.1"/>
</dbReference>
<organism evidence="1 2">
    <name type="scientific">Pseudoclavibacter helvolus</name>
    <dbReference type="NCBI Taxonomy" id="255205"/>
    <lineage>
        <taxon>Bacteria</taxon>
        <taxon>Bacillati</taxon>
        <taxon>Actinomycetota</taxon>
        <taxon>Actinomycetes</taxon>
        <taxon>Micrococcales</taxon>
        <taxon>Microbacteriaceae</taxon>
        <taxon>Pseudoclavibacter</taxon>
    </lineage>
</organism>
<gene>
    <name evidence="1" type="ORF">FHX72_001106</name>
</gene>
<dbReference type="Proteomes" id="UP000545286">
    <property type="component" value="Unassembled WGS sequence"/>
</dbReference>
<evidence type="ECO:0000313" key="2">
    <source>
        <dbReference type="Proteomes" id="UP000545286"/>
    </source>
</evidence>
<comment type="caution">
    <text evidence="1">The sequence shown here is derived from an EMBL/GenBank/DDBJ whole genome shotgun (WGS) entry which is preliminary data.</text>
</comment>
<sequence>MTGPVESASAAPEGSVVVTFSEEEALALAAALDGNKSPGNLGSAIGKVSTAAMSIVYGSSSRVKRAEAGR</sequence>
<reference evidence="1 2" key="1">
    <citation type="submission" date="2020-08" db="EMBL/GenBank/DDBJ databases">
        <title>Sequencing the genomes of 1000 actinobacteria strains.</title>
        <authorList>
            <person name="Klenk H.-P."/>
        </authorList>
    </citation>
    <scope>NUCLEOTIDE SEQUENCE [LARGE SCALE GENOMIC DNA]</scope>
    <source>
        <strain evidence="1 2">DSM 20419</strain>
    </source>
</reference>
<keyword evidence="2" id="KW-1185">Reference proteome</keyword>